<protein>
    <submittedName>
        <fullName evidence="1">Uncharacterized protein</fullName>
    </submittedName>
</protein>
<dbReference type="Proteomes" id="UP000051096">
    <property type="component" value="Unassembled WGS sequence"/>
</dbReference>
<comment type="caution">
    <text evidence="1">The sequence shown here is derived from an EMBL/GenBank/DDBJ whole genome shotgun (WGS) entry which is preliminary data.</text>
</comment>
<accession>A0A0S8G788</accession>
<dbReference type="AlphaFoldDB" id="A0A0S8G788"/>
<name>A0A0S8G788_UNCW3</name>
<proteinExistence type="predicted"/>
<gene>
    <name evidence="1" type="ORF">AMJ87_11350</name>
</gene>
<dbReference type="EMBL" id="LJUO01000149">
    <property type="protein sequence ID" value="KPK68863.1"/>
    <property type="molecule type" value="Genomic_DNA"/>
</dbReference>
<evidence type="ECO:0000313" key="2">
    <source>
        <dbReference type="Proteomes" id="UP000051096"/>
    </source>
</evidence>
<evidence type="ECO:0000313" key="1">
    <source>
        <dbReference type="EMBL" id="KPK68863.1"/>
    </source>
</evidence>
<organism evidence="1 2">
    <name type="scientific">candidate division WOR_3 bacterium SM23_60</name>
    <dbReference type="NCBI Taxonomy" id="1703780"/>
    <lineage>
        <taxon>Bacteria</taxon>
        <taxon>Bacteria division WOR-3</taxon>
    </lineage>
</organism>
<reference evidence="1 2" key="1">
    <citation type="journal article" date="2015" name="Microbiome">
        <title>Genomic resolution of linkages in carbon, nitrogen, and sulfur cycling among widespread estuary sediment bacteria.</title>
        <authorList>
            <person name="Baker B.J."/>
            <person name="Lazar C.S."/>
            <person name="Teske A.P."/>
            <person name="Dick G.J."/>
        </authorList>
    </citation>
    <scope>NUCLEOTIDE SEQUENCE [LARGE SCALE GENOMIC DNA]</scope>
    <source>
        <strain evidence="1">SM23_60</strain>
    </source>
</reference>
<sequence>MARKKFCTITAKDIQVEANDKTLVVHLDTKKRKEIIALASGIFQALAYAKGIDITISIQKPVEKGLAKLTVRSHR</sequence>